<keyword evidence="1" id="KW-0472">Membrane</keyword>
<comment type="caution">
    <text evidence="2">The sequence shown here is derived from an EMBL/GenBank/DDBJ whole genome shotgun (WGS) entry which is preliminary data.</text>
</comment>
<dbReference type="InterPro" id="IPR005625">
    <property type="entry name" value="PepSY-ass_TM"/>
</dbReference>
<evidence type="ECO:0008006" key="3">
    <source>
        <dbReference type="Google" id="ProtNLM"/>
    </source>
</evidence>
<feature type="transmembrane region" description="Helical" evidence="1">
    <location>
        <begin position="428"/>
        <end position="452"/>
    </location>
</feature>
<organism evidence="2">
    <name type="scientific">marine sediment metagenome</name>
    <dbReference type="NCBI Taxonomy" id="412755"/>
    <lineage>
        <taxon>unclassified sequences</taxon>
        <taxon>metagenomes</taxon>
        <taxon>ecological metagenomes</taxon>
    </lineage>
</organism>
<dbReference type="Pfam" id="PF03929">
    <property type="entry name" value="PepSY_TM"/>
    <property type="match status" value="1"/>
</dbReference>
<protein>
    <recommendedName>
        <fullName evidence="3">PepSY domain-containing protein</fullName>
    </recommendedName>
</protein>
<feature type="transmembrane region" description="Helical" evidence="1">
    <location>
        <begin position="212"/>
        <end position="234"/>
    </location>
</feature>
<keyword evidence="1" id="KW-1133">Transmembrane helix</keyword>
<proteinExistence type="predicted"/>
<evidence type="ECO:0000256" key="1">
    <source>
        <dbReference type="SAM" id="Phobius"/>
    </source>
</evidence>
<feature type="transmembrane region" description="Helical" evidence="1">
    <location>
        <begin position="378"/>
        <end position="398"/>
    </location>
</feature>
<evidence type="ECO:0000313" key="2">
    <source>
        <dbReference type="EMBL" id="KKN72439.1"/>
    </source>
</evidence>
<keyword evidence="1" id="KW-0812">Transmembrane</keyword>
<name>A0A0F9SZN6_9ZZZZ</name>
<dbReference type="PANTHER" id="PTHR34219:SF1">
    <property type="entry name" value="PEPSY DOMAIN-CONTAINING PROTEIN"/>
    <property type="match status" value="1"/>
</dbReference>
<gene>
    <name evidence="2" type="ORF">LCGC14_0410500</name>
</gene>
<dbReference type="EMBL" id="LAZR01000362">
    <property type="protein sequence ID" value="KKN72439.1"/>
    <property type="molecule type" value="Genomic_DNA"/>
</dbReference>
<accession>A0A0F9SZN6</accession>
<sequence>MPDMFRTVSSDTSVAARSAESGSLLVALIARLHFQVGLFVGPFFLVAALSGLLYALTPQIEDRLYAQHLYTESRGPTQTLARQIDVARAYVGDGVSLAAIRPAAGEGMTTRVMYSLPGLDSSEHRAIFIDPVTADIRGDLVVYGTTGVLPVRNWIGDLHRRLFMGDWGRLYSELAASWLWVAAVGGLILWNARRLQRRTINRSSAGRPLRRWHSMLGLWLFVGLLFFSATGLTWSKWAGGNIGVARAALGMSTPGLSTALSGKMMEVSEHDHHGNTVEPLAGGTDGVHNIDAVLAAARSAGIDAGKIEIKPGQALERAWTVTEIDRSWPTQVDAVAIDPETLVIVDEIEFEHFPLAAKLTRWGIDAHMGSLFGLANQLLLIATSVGVLIMVSTGYIMWWSRRAKTAFAGPQSPLQAWFQMTPAWRTGVALAALLLGYSLPVLGISLLLFIGLDTVISVTRARRG</sequence>
<dbReference type="AlphaFoldDB" id="A0A0F9SZN6"/>
<dbReference type="PANTHER" id="PTHR34219">
    <property type="entry name" value="IRON-REGULATED INNER MEMBRANE PROTEIN-RELATED"/>
    <property type="match status" value="1"/>
</dbReference>
<reference evidence="2" key="1">
    <citation type="journal article" date="2015" name="Nature">
        <title>Complex archaea that bridge the gap between prokaryotes and eukaryotes.</title>
        <authorList>
            <person name="Spang A."/>
            <person name="Saw J.H."/>
            <person name="Jorgensen S.L."/>
            <person name="Zaremba-Niedzwiedzka K."/>
            <person name="Martijn J."/>
            <person name="Lind A.E."/>
            <person name="van Eijk R."/>
            <person name="Schleper C."/>
            <person name="Guy L."/>
            <person name="Ettema T.J."/>
        </authorList>
    </citation>
    <scope>NUCLEOTIDE SEQUENCE</scope>
</reference>
<feature type="transmembrane region" description="Helical" evidence="1">
    <location>
        <begin position="32"/>
        <end position="56"/>
    </location>
</feature>
<feature type="transmembrane region" description="Helical" evidence="1">
    <location>
        <begin position="170"/>
        <end position="192"/>
    </location>
</feature>